<feature type="region of interest" description="Disordered" evidence="1">
    <location>
        <begin position="1"/>
        <end position="34"/>
    </location>
</feature>
<keyword evidence="4" id="KW-1185">Reference proteome</keyword>
<accession>A0ABV9CPC5</accession>
<feature type="compositionally biased region" description="Polar residues" evidence="1">
    <location>
        <begin position="9"/>
        <end position="19"/>
    </location>
</feature>
<reference evidence="4" key="1">
    <citation type="journal article" date="2019" name="Int. J. Syst. Evol. Microbiol.">
        <title>The Global Catalogue of Microorganisms (GCM) 10K type strain sequencing project: providing services to taxonomists for standard genome sequencing and annotation.</title>
        <authorList>
            <consortium name="The Broad Institute Genomics Platform"/>
            <consortium name="The Broad Institute Genome Sequencing Center for Infectious Disease"/>
            <person name="Wu L."/>
            <person name="Ma J."/>
        </authorList>
    </citation>
    <scope>NUCLEOTIDE SEQUENCE [LARGE SCALE GENOMIC DNA]</scope>
    <source>
        <strain evidence="4">CGMCC 4.7132</strain>
    </source>
</reference>
<evidence type="ECO:0000313" key="4">
    <source>
        <dbReference type="Proteomes" id="UP001596004"/>
    </source>
</evidence>
<feature type="domain" description="Thiopeptide-type bacteriocin biosynthesis" evidence="2">
    <location>
        <begin position="44"/>
        <end position="351"/>
    </location>
</feature>
<gene>
    <name evidence="3" type="ORF">ACFO60_25790</name>
</gene>
<dbReference type="EMBL" id="JBHSFP010000020">
    <property type="protein sequence ID" value="MFC4534188.1"/>
    <property type="molecule type" value="Genomic_DNA"/>
</dbReference>
<dbReference type="InterPro" id="IPR023809">
    <property type="entry name" value="Thiopep_bacteriocin_synth_dom"/>
</dbReference>
<organism evidence="3 4">
    <name type="scientific">Sphaerisporangium dianthi</name>
    <dbReference type="NCBI Taxonomy" id="1436120"/>
    <lineage>
        <taxon>Bacteria</taxon>
        <taxon>Bacillati</taxon>
        <taxon>Actinomycetota</taxon>
        <taxon>Actinomycetes</taxon>
        <taxon>Streptosporangiales</taxon>
        <taxon>Streptosporangiaceae</taxon>
        <taxon>Sphaerisporangium</taxon>
    </lineage>
</organism>
<evidence type="ECO:0000259" key="2">
    <source>
        <dbReference type="Pfam" id="PF14028"/>
    </source>
</evidence>
<proteinExistence type="predicted"/>
<comment type="caution">
    <text evidence="3">The sequence shown here is derived from an EMBL/GenBank/DDBJ whole genome shotgun (WGS) entry which is preliminary data.</text>
</comment>
<sequence length="366" mass="39285">MTAKPPGTAETTRPMTATRTGAKETTRPMTATRTGAKGGIGGLWVSAHLFHFGDLDALITGVVAPLVREATADGTVSRHFFLRYWEGGQHVRLRLWVPDSSRAAHVRDQVRDRAAAHFAAHPSPPVDLEAYRAFAATVARGERRERYDERLHRTDAVEFIAYRPEHAAYGDAACVAAAERHFTVSSALALDVLDAGVGMERRAAIGLAALTIALAACEPDLPAAARRFAAAAQEAGARPEILGAEDDWLGRRDALLAQTRKLWEPAEPGGGLLGTWASSIRALRDELGALHAAGRCAPADSGSPHAFLAVAAPPERRTVPLILLRCAHLLHNRLGLRAGTEHQVSFLVARTMTALAGLTDSRRWSP</sequence>
<evidence type="ECO:0000313" key="3">
    <source>
        <dbReference type="EMBL" id="MFC4534188.1"/>
    </source>
</evidence>
<dbReference type="Pfam" id="PF14028">
    <property type="entry name" value="Lant_dehydr_C"/>
    <property type="match status" value="1"/>
</dbReference>
<protein>
    <submittedName>
        <fullName evidence="3">Lantibiotic dehydratase C-terminal domain-containing protein</fullName>
    </submittedName>
</protein>
<evidence type="ECO:0000256" key="1">
    <source>
        <dbReference type="SAM" id="MobiDB-lite"/>
    </source>
</evidence>
<name>A0ABV9CPC5_9ACTN</name>
<dbReference type="Proteomes" id="UP001596004">
    <property type="component" value="Unassembled WGS sequence"/>
</dbReference>
<dbReference type="RefSeq" id="WP_380844366.1">
    <property type="nucleotide sequence ID" value="NZ_JBHSFP010000020.1"/>
</dbReference>